<evidence type="ECO:0000313" key="2">
    <source>
        <dbReference type="EMBL" id="ADP84630.1"/>
    </source>
</evidence>
<dbReference type="OrthoDB" id="3204538at2"/>
<dbReference type="GO" id="GO:0019432">
    <property type="term" value="P:triglyceride biosynthetic process"/>
    <property type="evidence" value="ECO:0007669"/>
    <property type="project" value="UniProtKB-UniPathway"/>
</dbReference>
<dbReference type="AlphaFoldDB" id="E3JB09"/>
<dbReference type="HOGENOM" id="CLU_024186_5_0_11"/>
<dbReference type="InParanoid" id="E3JB09"/>
<feature type="domain" description="O-acyltransferase WSD1-like N-terminal" evidence="1">
    <location>
        <begin position="41"/>
        <end position="158"/>
    </location>
</feature>
<proteinExistence type="predicted"/>
<dbReference type="Gene3D" id="3.30.559.30">
    <property type="entry name" value="Nonribosomal peptide synthetase, condensation domain"/>
    <property type="match status" value="1"/>
</dbReference>
<dbReference type="GO" id="GO:0004144">
    <property type="term" value="F:diacylglycerol O-acyltransferase activity"/>
    <property type="evidence" value="ECO:0007669"/>
    <property type="project" value="InterPro"/>
</dbReference>
<dbReference type="Proteomes" id="UP000002484">
    <property type="component" value="Chromosome"/>
</dbReference>
<dbReference type="KEGG" id="fri:FraEuI1c_6660"/>
<sequence>MCPRAADASPRPLSRMDRALLGYQRENRATPLSVAYLLRAEGRCSVGALREAVLERAALFPLLAHRVTHGAGQATWPDWAPDPWFDVITHVREHRLPAGTDEADVRALVARRCQTQIPLDAPPWELCLLHAPGAAEFYVLFRASHVWLDGTALHRVLTALFGAETAVDSDGWLREGRVTPRSLALAGGRLAGWMTPTASLEALARPVAGEHDLYWASTSVERLRALGRAYGATVNDVFLVALAGAFEAWSRPVGGARRLKILMPVSARRPDESNHLSNFVVGTRVGLPRGPGSPSRRFGVVRRQTSRYRRGTDAGAGERWWFERVPTRYGRVAVAMGMDPRRVAVSTSNLGVMPAPLTIAGRPVKEAVPVPVPVPGQRMFVILGGVGPTASLGVAIDRNVPRGATLANLWLAELDTLARTAVASGRSAPTLWP</sequence>
<dbReference type="UniPathway" id="UPA00282"/>
<protein>
    <recommendedName>
        <fullName evidence="1">O-acyltransferase WSD1-like N-terminal domain-containing protein</fullName>
    </recommendedName>
</protein>
<dbReference type="Gene3D" id="3.30.559.10">
    <property type="entry name" value="Chloramphenicol acetyltransferase-like domain"/>
    <property type="match status" value="1"/>
</dbReference>
<name>E3JB09_PSEI1</name>
<reference evidence="2 3" key="1">
    <citation type="submission" date="2010-10" db="EMBL/GenBank/DDBJ databases">
        <title>Complete sequence of Frankia sp. EuI1c.</title>
        <authorList>
            <consortium name="US DOE Joint Genome Institute"/>
            <person name="Lucas S."/>
            <person name="Copeland A."/>
            <person name="Lapidus A."/>
            <person name="Cheng J.-F."/>
            <person name="Bruce D."/>
            <person name="Goodwin L."/>
            <person name="Pitluck S."/>
            <person name="Chertkov O."/>
            <person name="Detter J.C."/>
            <person name="Han C."/>
            <person name="Tapia R."/>
            <person name="Land M."/>
            <person name="Hauser L."/>
            <person name="Jeffries C."/>
            <person name="Kyrpides N."/>
            <person name="Ivanova N."/>
            <person name="Mikhailova N."/>
            <person name="Beauchemin N."/>
            <person name="Sen A."/>
            <person name="Sur S.A."/>
            <person name="Gtari M."/>
            <person name="Wall L."/>
            <person name="Tisa L."/>
            <person name="Woyke T."/>
        </authorList>
    </citation>
    <scope>NUCLEOTIDE SEQUENCE [LARGE SCALE GENOMIC DNA]</scope>
    <source>
        <strain evidence="3">DSM 45817 / CECT 9037 / EuI1c</strain>
    </source>
</reference>
<dbReference type="InterPro" id="IPR004255">
    <property type="entry name" value="O-acyltransferase_WSD1_N"/>
</dbReference>
<dbReference type="eggNOG" id="COG1020">
    <property type="taxonomic scope" value="Bacteria"/>
</dbReference>
<keyword evidence="3" id="KW-1185">Reference proteome</keyword>
<dbReference type="SUPFAM" id="SSF52777">
    <property type="entry name" value="CoA-dependent acyltransferases"/>
    <property type="match status" value="1"/>
</dbReference>
<organism evidence="2 3">
    <name type="scientific">Pseudofrankia inefficax (strain DSM 45817 / CECT 9037 / DDB 130130 / EuI1c)</name>
    <name type="common">Frankia inefficax</name>
    <dbReference type="NCBI Taxonomy" id="298654"/>
    <lineage>
        <taxon>Bacteria</taxon>
        <taxon>Bacillati</taxon>
        <taxon>Actinomycetota</taxon>
        <taxon>Actinomycetes</taxon>
        <taxon>Frankiales</taxon>
        <taxon>Frankiaceae</taxon>
        <taxon>Pseudofrankia</taxon>
    </lineage>
</organism>
<evidence type="ECO:0000313" key="3">
    <source>
        <dbReference type="Proteomes" id="UP000002484"/>
    </source>
</evidence>
<dbReference type="Pfam" id="PF03007">
    <property type="entry name" value="WS_DGAT_cat"/>
    <property type="match status" value="1"/>
</dbReference>
<gene>
    <name evidence="2" type="ordered locus">FraEuI1c_6660</name>
</gene>
<dbReference type="STRING" id="298654.FraEuI1c_6660"/>
<dbReference type="RefSeq" id="WP_013427741.1">
    <property type="nucleotide sequence ID" value="NC_014666.1"/>
</dbReference>
<accession>E3JB09</accession>
<evidence type="ECO:0000259" key="1">
    <source>
        <dbReference type="Pfam" id="PF03007"/>
    </source>
</evidence>
<dbReference type="EMBL" id="CP002299">
    <property type="protein sequence ID" value="ADP84630.1"/>
    <property type="molecule type" value="Genomic_DNA"/>
</dbReference>
<dbReference type="InterPro" id="IPR023213">
    <property type="entry name" value="CAT-like_dom_sf"/>
</dbReference>